<evidence type="ECO:0000313" key="2">
    <source>
        <dbReference type="EMBL" id="GFH23227.1"/>
    </source>
</evidence>
<organism evidence="2 3">
    <name type="scientific">Haematococcus lacustris</name>
    <name type="common">Green alga</name>
    <name type="synonym">Haematococcus pluvialis</name>
    <dbReference type="NCBI Taxonomy" id="44745"/>
    <lineage>
        <taxon>Eukaryota</taxon>
        <taxon>Viridiplantae</taxon>
        <taxon>Chlorophyta</taxon>
        <taxon>core chlorophytes</taxon>
        <taxon>Chlorophyceae</taxon>
        <taxon>CS clade</taxon>
        <taxon>Chlamydomonadales</taxon>
        <taxon>Haematococcaceae</taxon>
        <taxon>Haematococcus</taxon>
    </lineage>
</organism>
<sequence length="279" mass="28554">MGSTPLRVNVSQLARESVALGGGLYVESSHATVQLISCRFIANKAGETETAEAPEDAGTPVSGQGGGAWITAHALTIVRTNFTSNMALGAQSTGGGLHASSTLGPMHLLSASLTANKAGLAGGGAELSTASSLEVHGCNFTANAAGELMGVDALKAQLADPKTSAYVEGGGLRALGPESGQQAVRFSALSTVFNSNYASFHGVLDTAVGQSWSALASRWEQAAKGHTMPYQQSVDVMHCPVPLPSTASRDVKALPIHSGRQSDDSVMHQSPLGPPYLSR</sequence>
<keyword evidence="3" id="KW-1185">Reference proteome</keyword>
<name>A0A699ZKF0_HAELA</name>
<evidence type="ECO:0000256" key="1">
    <source>
        <dbReference type="SAM" id="MobiDB-lite"/>
    </source>
</evidence>
<proteinExistence type="predicted"/>
<dbReference type="EMBL" id="BLLF01002221">
    <property type="protein sequence ID" value="GFH23227.1"/>
    <property type="molecule type" value="Genomic_DNA"/>
</dbReference>
<evidence type="ECO:0008006" key="4">
    <source>
        <dbReference type="Google" id="ProtNLM"/>
    </source>
</evidence>
<comment type="caution">
    <text evidence="2">The sequence shown here is derived from an EMBL/GenBank/DDBJ whole genome shotgun (WGS) entry which is preliminary data.</text>
</comment>
<feature type="region of interest" description="Disordered" evidence="1">
    <location>
        <begin position="257"/>
        <end position="279"/>
    </location>
</feature>
<accession>A0A699ZKF0</accession>
<protein>
    <recommendedName>
        <fullName evidence="4">Right handed beta helix domain-containing protein</fullName>
    </recommendedName>
</protein>
<reference evidence="2 3" key="1">
    <citation type="submission" date="2020-02" db="EMBL/GenBank/DDBJ databases">
        <title>Draft genome sequence of Haematococcus lacustris strain NIES-144.</title>
        <authorList>
            <person name="Morimoto D."/>
            <person name="Nakagawa S."/>
            <person name="Yoshida T."/>
            <person name="Sawayama S."/>
        </authorList>
    </citation>
    <scope>NUCLEOTIDE SEQUENCE [LARGE SCALE GENOMIC DNA]</scope>
    <source>
        <strain evidence="2 3">NIES-144</strain>
    </source>
</reference>
<dbReference type="AlphaFoldDB" id="A0A699ZKF0"/>
<evidence type="ECO:0000313" key="3">
    <source>
        <dbReference type="Proteomes" id="UP000485058"/>
    </source>
</evidence>
<gene>
    <name evidence="2" type="ORF">HaLaN_20812</name>
</gene>
<dbReference type="Proteomes" id="UP000485058">
    <property type="component" value="Unassembled WGS sequence"/>
</dbReference>